<feature type="coiled-coil region" evidence="1">
    <location>
        <begin position="570"/>
        <end position="597"/>
    </location>
</feature>
<protein>
    <submittedName>
        <fullName evidence="3">Uncharacterized protein</fullName>
    </submittedName>
</protein>
<keyword evidence="1" id="KW-0175">Coiled coil</keyword>
<organism evidence="3 4">
    <name type="scientific">Suillus discolor</name>
    <dbReference type="NCBI Taxonomy" id="1912936"/>
    <lineage>
        <taxon>Eukaryota</taxon>
        <taxon>Fungi</taxon>
        <taxon>Dikarya</taxon>
        <taxon>Basidiomycota</taxon>
        <taxon>Agaricomycotina</taxon>
        <taxon>Agaricomycetes</taxon>
        <taxon>Agaricomycetidae</taxon>
        <taxon>Boletales</taxon>
        <taxon>Suillineae</taxon>
        <taxon>Suillaceae</taxon>
        <taxon>Suillus</taxon>
    </lineage>
</organism>
<sequence>MHPPSPPPLKPLQSLPLHSMASLPSLDSKRLDQFNMTGLAVLYHNSTFAPGFSNNERQAATRALLRHDAHIDSSHCQTRTVGGLHPSYISFNWSSNSNEAKERSITPNKLLDAATQDVFDALTTQDRLDGGISLLIRCAGSEPPPNLSPKQIPIDVYITPRELQEMQQRIGGDLAVLVQAFTQEFAVPHLQHSATRCAIEKVKPSRRFPATHISTTGPRYIPPPMVATGAQIQCSAQAPDTFSTNLQSPLLHLDSATIHCGVELAARSANRTTPSTPCSEMRQCRPADVFTKAVPLVVAPSQGQFTCNLSMVGSPLISIGPYTDAALDRLKLGDENLPKLRTLVAAVHSSQWEAVFRSPTWDLTYEQASILSNALLMDLQVGIRDVNPEAAKLKNRSSVLTTILKILGILVFILQNDVIPEPNHNVDGVKIFFSLMVAQSFFANKRSSNARLIQPPARRRSNIVLNDTWKQLDDATKLTASSHHKSICQVQNDLYIGCGLLRSKRSKANLWNAFCWKKNQDKENNSHGKAVLQTLVREHKSEYLALSNEEQVELLAEFTEWKEMKKTGVRVTAKSKINNITQTLKAVENELKSLHCRTGAESILYTTRGSIDVPLRGVAFATQGVDNFMDTVMGIDNQDLVSKMEGFAVQGMKGSAKNHQKRVSDKRAEIRDIINRKLYDGATYWKSLSDEEFEKLCLEHEEKLKSGAIIDRRRRTRSDKGTKRRSAAIPATTHRKHYKSAETIEDSEASDEELPDPAARDTEPPVPGDDFIPFDCDKALADLDRIFGPTPMLE</sequence>
<keyword evidence="4" id="KW-1185">Reference proteome</keyword>
<dbReference type="OrthoDB" id="2687209at2759"/>
<feature type="region of interest" description="Disordered" evidence="2">
    <location>
        <begin position="709"/>
        <end position="774"/>
    </location>
</feature>
<reference evidence="3" key="1">
    <citation type="journal article" date="2020" name="New Phytol.">
        <title>Comparative genomics reveals dynamic genome evolution in host specialist ectomycorrhizal fungi.</title>
        <authorList>
            <person name="Lofgren L.A."/>
            <person name="Nguyen N.H."/>
            <person name="Vilgalys R."/>
            <person name="Ruytinx J."/>
            <person name="Liao H.L."/>
            <person name="Branco S."/>
            <person name="Kuo A."/>
            <person name="LaButti K."/>
            <person name="Lipzen A."/>
            <person name="Andreopoulos W."/>
            <person name="Pangilinan J."/>
            <person name="Riley R."/>
            <person name="Hundley H."/>
            <person name="Na H."/>
            <person name="Barry K."/>
            <person name="Grigoriev I.V."/>
            <person name="Stajich J.E."/>
            <person name="Kennedy P.G."/>
        </authorList>
    </citation>
    <scope>NUCLEOTIDE SEQUENCE</scope>
    <source>
        <strain evidence="3">FC423</strain>
    </source>
</reference>
<evidence type="ECO:0000256" key="1">
    <source>
        <dbReference type="SAM" id="Coils"/>
    </source>
</evidence>
<accession>A0A9P7ETC6</accession>
<dbReference type="GeneID" id="64704715"/>
<comment type="caution">
    <text evidence="3">The sequence shown here is derived from an EMBL/GenBank/DDBJ whole genome shotgun (WGS) entry which is preliminary data.</text>
</comment>
<gene>
    <name evidence="3" type="ORF">F5147DRAFT_780451</name>
</gene>
<evidence type="ECO:0000313" key="4">
    <source>
        <dbReference type="Proteomes" id="UP000823399"/>
    </source>
</evidence>
<dbReference type="EMBL" id="JABBWM010000107">
    <property type="protein sequence ID" value="KAG2090005.1"/>
    <property type="molecule type" value="Genomic_DNA"/>
</dbReference>
<evidence type="ECO:0000256" key="2">
    <source>
        <dbReference type="SAM" id="MobiDB-lite"/>
    </source>
</evidence>
<dbReference type="Proteomes" id="UP000823399">
    <property type="component" value="Unassembled WGS sequence"/>
</dbReference>
<feature type="compositionally biased region" description="Acidic residues" evidence="2">
    <location>
        <begin position="743"/>
        <end position="755"/>
    </location>
</feature>
<feature type="compositionally biased region" description="Basic residues" evidence="2">
    <location>
        <begin position="712"/>
        <end position="726"/>
    </location>
</feature>
<dbReference type="RefSeq" id="XP_041286064.1">
    <property type="nucleotide sequence ID" value="XM_041442456.1"/>
</dbReference>
<proteinExistence type="predicted"/>
<dbReference type="AlphaFoldDB" id="A0A9P7ETC6"/>
<name>A0A9P7ETC6_9AGAM</name>
<evidence type="ECO:0000313" key="3">
    <source>
        <dbReference type="EMBL" id="KAG2090005.1"/>
    </source>
</evidence>